<organism evidence="1 2">
    <name type="scientific">Panicum virgatum</name>
    <name type="common">Blackwell switchgrass</name>
    <dbReference type="NCBI Taxonomy" id="38727"/>
    <lineage>
        <taxon>Eukaryota</taxon>
        <taxon>Viridiplantae</taxon>
        <taxon>Streptophyta</taxon>
        <taxon>Embryophyta</taxon>
        <taxon>Tracheophyta</taxon>
        <taxon>Spermatophyta</taxon>
        <taxon>Magnoliopsida</taxon>
        <taxon>Liliopsida</taxon>
        <taxon>Poales</taxon>
        <taxon>Poaceae</taxon>
        <taxon>PACMAD clade</taxon>
        <taxon>Panicoideae</taxon>
        <taxon>Panicodae</taxon>
        <taxon>Paniceae</taxon>
        <taxon>Panicinae</taxon>
        <taxon>Panicum</taxon>
        <taxon>Panicum sect. Hiantes</taxon>
    </lineage>
</organism>
<dbReference type="AlphaFoldDB" id="A0A8T0PBY9"/>
<proteinExistence type="predicted"/>
<evidence type="ECO:0000313" key="1">
    <source>
        <dbReference type="EMBL" id="KAG2559343.1"/>
    </source>
</evidence>
<evidence type="ECO:0000313" key="2">
    <source>
        <dbReference type="Proteomes" id="UP000823388"/>
    </source>
</evidence>
<protein>
    <submittedName>
        <fullName evidence="1">Uncharacterized protein</fullName>
    </submittedName>
</protein>
<name>A0A8T0PBY9_PANVG</name>
<dbReference type="EMBL" id="CM029052">
    <property type="protein sequence ID" value="KAG2559343.1"/>
    <property type="molecule type" value="Genomic_DNA"/>
</dbReference>
<gene>
    <name evidence="1" type="ORF">PVAP13_8NG312424</name>
</gene>
<reference evidence="1" key="1">
    <citation type="submission" date="2020-05" db="EMBL/GenBank/DDBJ databases">
        <title>WGS assembly of Panicum virgatum.</title>
        <authorList>
            <person name="Lovell J.T."/>
            <person name="Jenkins J."/>
            <person name="Shu S."/>
            <person name="Juenger T.E."/>
            <person name="Schmutz J."/>
        </authorList>
    </citation>
    <scope>NUCLEOTIDE SEQUENCE</scope>
    <source>
        <strain evidence="1">AP13</strain>
    </source>
</reference>
<keyword evidence="2" id="KW-1185">Reference proteome</keyword>
<accession>A0A8T0PBY9</accession>
<sequence>MRQHMRSASSVTCPGRRKGRHACCLRCSASQCHVPLTAYTTSTVLILIVLRFLKPQSLLHPNTHELLKTKKQSSIL</sequence>
<dbReference type="Proteomes" id="UP000823388">
    <property type="component" value="Chromosome 8N"/>
</dbReference>
<comment type="caution">
    <text evidence="1">The sequence shown here is derived from an EMBL/GenBank/DDBJ whole genome shotgun (WGS) entry which is preliminary data.</text>
</comment>